<evidence type="ECO:0000313" key="1">
    <source>
        <dbReference type="EMBL" id="MCY9520157.1"/>
    </source>
</evidence>
<proteinExistence type="predicted"/>
<gene>
    <name evidence="1" type="ORF">M5X09_10780</name>
</gene>
<accession>A0ABT4DS27</accession>
<evidence type="ECO:0000313" key="2">
    <source>
        <dbReference type="Proteomes" id="UP001207626"/>
    </source>
</evidence>
<reference evidence="1 2" key="1">
    <citation type="submission" date="2022-05" db="EMBL/GenBank/DDBJ databases">
        <title>Genome Sequencing of Bee-Associated Microbes.</title>
        <authorList>
            <person name="Dunlap C."/>
        </authorList>
    </citation>
    <scope>NUCLEOTIDE SEQUENCE [LARGE SCALE GENOMIC DNA]</scope>
    <source>
        <strain evidence="1 2">NRRL NRS-1438</strain>
    </source>
</reference>
<keyword evidence="2" id="KW-1185">Reference proteome</keyword>
<evidence type="ECO:0008006" key="3">
    <source>
        <dbReference type="Google" id="ProtNLM"/>
    </source>
</evidence>
<protein>
    <recommendedName>
        <fullName evidence="3">DUF4829 domain-containing protein</fullName>
    </recommendedName>
</protein>
<dbReference type="Proteomes" id="UP001207626">
    <property type="component" value="Unassembled WGS sequence"/>
</dbReference>
<dbReference type="RefSeq" id="WP_087432312.1">
    <property type="nucleotide sequence ID" value="NZ_JAMDLV010000018.1"/>
</dbReference>
<dbReference type="EMBL" id="JAMDLW010000012">
    <property type="protein sequence ID" value="MCY9520157.1"/>
    <property type="molecule type" value="Genomic_DNA"/>
</dbReference>
<name>A0ABT4DS27_9BACL</name>
<comment type="caution">
    <text evidence="1">The sequence shown here is derived from an EMBL/GenBank/DDBJ whole genome shotgun (WGS) entry which is preliminary data.</text>
</comment>
<sequence length="161" mass="18510">MMKSKAIITFLFAGVIVAGLLVGRSIHSDPVSNKIDSADKMRDHRPNETNQKLDRSWNELIEKFNIDVSDLFQVDYSDNHHIWEKFKRNEQISFTDSLKRAMESHKIGDLLPVLLIDKDATKTIMLFHRDDGKGKAVKVILSTRNTTKGKEWFVDGVPEER</sequence>
<organism evidence="1 2">
    <name type="scientific">Paenibacillus apiarius</name>
    <dbReference type="NCBI Taxonomy" id="46240"/>
    <lineage>
        <taxon>Bacteria</taxon>
        <taxon>Bacillati</taxon>
        <taxon>Bacillota</taxon>
        <taxon>Bacilli</taxon>
        <taxon>Bacillales</taxon>
        <taxon>Paenibacillaceae</taxon>
        <taxon>Paenibacillus</taxon>
    </lineage>
</organism>